<organism evidence="1">
    <name type="scientific">Microviridae sp. ctCVC7</name>
    <dbReference type="NCBI Taxonomy" id="2826729"/>
    <lineage>
        <taxon>Viruses</taxon>
        <taxon>Monodnaviria</taxon>
        <taxon>Sangervirae</taxon>
        <taxon>Phixviricota</taxon>
        <taxon>Malgrandaviricetes</taxon>
        <taxon>Petitvirales</taxon>
        <taxon>Microviridae</taxon>
    </lineage>
</organism>
<name>A0A8S5M2U5_9VIRU</name>
<protein>
    <submittedName>
        <fullName evidence="1">Uncharacterized protein</fullName>
    </submittedName>
</protein>
<evidence type="ECO:0000313" key="1">
    <source>
        <dbReference type="EMBL" id="DAD76472.1"/>
    </source>
</evidence>
<sequence length="32" mass="3986">MRTLLTYPYTFKILFIYWLLRRLSTSLKQLCC</sequence>
<dbReference type="EMBL" id="BK014802">
    <property type="protein sequence ID" value="DAD76472.1"/>
    <property type="molecule type" value="Genomic_DNA"/>
</dbReference>
<proteinExistence type="predicted"/>
<reference evidence="1" key="1">
    <citation type="journal article" date="2021" name="Proc. Natl. Acad. Sci. U.S.A.">
        <title>A Catalog of Tens of Thousands of Viruses from Human Metagenomes Reveals Hidden Associations with Chronic Diseases.</title>
        <authorList>
            <person name="Tisza M.J."/>
            <person name="Buck C.B."/>
        </authorList>
    </citation>
    <scope>NUCLEOTIDE SEQUENCE</scope>
    <source>
        <strain evidence="1">CtCVC7</strain>
    </source>
</reference>
<accession>A0A8S5M2U5</accession>